<keyword evidence="2" id="KW-1185">Reference proteome</keyword>
<comment type="caution">
    <text evidence="1">The sequence shown here is derived from an EMBL/GenBank/DDBJ whole genome shotgun (WGS) entry which is preliminary data.</text>
</comment>
<accession>A0A1Y3BRY1</accession>
<organism evidence="1 2">
    <name type="scientific">Euroglyphus maynei</name>
    <name type="common">Mayne's house dust mite</name>
    <dbReference type="NCBI Taxonomy" id="6958"/>
    <lineage>
        <taxon>Eukaryota</taxon>
        <taxon>Metazoa</taxon>
        <taxon>Ecdysozoa</taxon>
        <taxon>Arthropoda</taxon>
        <taxon>Chelicerata</taxon>
        <taxon>Arachnida</taxon>
        <taxon>Acari</taxon>
        <taxon>Acariformes</taxon>
        <taxon>Sarcoptiformes</taxon>
        <taxon>Astigmata</taxon>
        <taxon>Psoroptidia</taxon>
        <taxon>Analgoidea</taxon>
        <taxon>Pyroglyphidae</taxon>
        <taxon>Pyroglyphinae</taxon>
        <taxon>Euroglyphus</taxon>
    </lineage>
</organism>
<reference evidence="1 2" key="1">
    <citation type="submission" date="2017-03" db="EMBL/GenBank/DDBJ databases">
        <title>Genome Survey of Euroglyphus maynei.</title>
        <authorList>
            <person name="Arlian L.G."/>
            <person name="Morgan M.S."/>
            <person name="Rider S.D."/>
        </authorList>
    </citation>
    <scope>NUCLEOTIDE SEQUENCE [LARGE SCALE GENOMIC DNA]</scope>
    <source>
        <strain evidence="1">Arlian Lab</strain>
        <tissue evidence="1">Whole body</tissue>
    </source>
</reference>
<dbReference type="AlphaFoldDB" id="A0A1Y3BRY1"/>
<gene>
    <name evidence="1" type="ORF">BLA29_002057</name>
</gene>
<evidence type="ECO:0000313" key="2">
    <source>
        <dbReference type="Proteomes" id="UP000194236"/>
    </source>
</evidence>
<dbReference type="Proteomes" id="UP000194236">
    <property type="component" value="Unassembled WGS sequence"/>
</dbReference>
<protein>
    <submittedName>
        <fullName evidence="1">Uncharacterized protein</fullName>
    </submittedName>
</protein>
<name>A0A1Y3BRY1_EURMA</name>
<dbReference type="OrthoDB" id="6535238at2759"/>
<proteinExistence type="predicted"/>
<evidence type="ECO:0000313" key="1">
    <source>
        <dbReference type="EMBL" id="OTF82326.1"/>
    </source>
</evidence>
<dbReference type="EMBL" id="MUJZ01008993">
    <property type="protein sequence ID" value="OTF82326.1"/>
    <property type="molecule type" value="Genomic_DNA"/>
</dbReference>
<sequence length="184" mass="21445">MNTIIECLQKFPRIPWKDLCDQWYPGQMEKFEQARLAFASVPYPLLEKDLLEKHSSKNYREVGGLCMKILHMTGINRHIGNHAGLNATNVTQDQCDYIKKQIDSEPISWEPIKLSTFHAMNEFLGTNLTDAQVELQAQEHRILVEKNRIRMAKLDEQERIMRQAQMYGSLLPEQKKTPNNTMND</sequence>